<accession>A0ABV7QTM0</accession>
<protein>
    <submittedName>
        <fullName evidence="3">DUF1918 domain-containing protein</fullName>
    </submittedName>
</protein>
<feature type="region of interest" description="Disordered" evidence="1">
    <location>
        <begin position="69"/>
        <end position="99"/>
    </location>
</feature>
<feature type="domain" description="DUF1918" evidence="2">
    <location>
        <begin position="1"/>
        <end position="58"/>
    </location>
</feature>
<proteinExistence type="predicted"/>
<comment type="caution">
    <text evidence="3">The sequence shown here is derived from an EMBL/GenBank/DDBJ whole genome shotgun (WGS) entry which is preliminary data.</text>
</comment>
<evidence type="ECO:0000313" key="3">
    <source>
        <dbReference type="EMBL" id="MFC3515704.1"/>
    </source>
</evidence>
<organism evidence="3 4">
    <name type="scientific">Amycolatopsis halotolerans</name>
    <dbReference type="NCBI Taxonomy" id="330083"/>
    <lineage>
        <taxon>Bacteria</taxon>
        <taxon>Bacillati</taxon>
        <taxon>Actinomycetota</taxon>
        <taxon>Actinomycetes</taxon>
        <taxon>Pseudonocardiales</taxon>
        <taxon>Pseudonocardiaceae</taxon>
        <taxon>Amycolatopsis</taxon>
    </lineage>
</organism>
<dbReference type="Proteomes" id="UP001595764">
    <property type="component" value="Unassembled WGS sequence"/>
</dbReference>
<dbReference type="EMBL" id="JBHRWI010000053">
    <property type="protein sequence ID" value="MFC3515704.1"/>
    <property type="molecule type" value="Genomic_DNA"/>
</dbReference>
<dbReference type="SUPFAM" id="SSF50118">
    <property type="entry name" value="Cell growth inhibitor/plasmid maintenance toxic component"/>
    <property type="match status" value="1"/>
</dbReference>
<sequence length="99" mass="10787">MHAQRGDWLVVKGIHVDVPEHRGRIVAVGSPDGDPPFTVRWLGADHESTVFPGPDAIVLTDAELPARTVREGNPEGIRVPQGSPHSPRVANRREPPVPR</sequence>
<dbReference type="InterPro" id="IPR015035">
    <property type="entry name" value="DUF1918"/>
</dbReference>
<reference evidence="4" key="1">
    <citation type="journal article" date="2019" name="Int. J. Syst. Evol. Microbiol.">
        <title>The Global Catalogue of Microorganisms (GCM) 10K type strain sequencing project: providing services to taxonomists for standard genome sequencing and annotation.</title>
        <authorList>
            <consortium name="The Broad Institute Genomics Platform"/>
            <consortium name="The Broad Institute Genome Sequencing Center for Infectious Disease"/>
            <person name="Wu L."/>
            <person name="Ma J."/>
        </authorList>
    </citation>
    <scope>NUCLEOTIDE SEQUENCE [LARGE SCALE GENOMIC DNA]</scope>
    <source>
        <strain evidence="4">CGMCC 4.7682</strain>
    </source>
</reference>
<dbReference type="RefSeq" id="WP_377876334.1">
    <property type="nucleotide sequence ID" value="NZ_JBHMAY010000093.1"/>
</dbReference>
<dbReference type="Pfam" id="PF08940">
    <property type="entry name" value="DUF1918"/>
    <property type="match status" value="1"/>
</dbReference>
<name>A0ABV7QTM0_9PSEU</name>
<evidence type="ECO:0000313" key="4">
    <source>
        <dbReference type="Proteomes" id="UP001595764"/>
    </source>
</evidence>
<keyword evidence="4" id="KW-1185">Reference proteome</keyword>
<evidence type="ECO:0000259" key="2">
    <source>
        <dbReference type="Pfam" id="PF08940"/>
    </source>
</evidence>
<gene>
    <name evidence="3" type="ORF">ACFORO_36470</name>
</gene>
<dbReference type="Gene3D" id="2.30.30.440">
    <property type="entry name" value="Domain of unknown function DUF1918"/>
    <property type="match status" value="1"/>
</dbReference>
<evidence type="ECO:0000256" key="1">
    <source>
        <dbReference type="SAM" id="MobiDB-lite"/>
    </source>
</evidence>